<proteinExistence type="predicted"/>
<keyword evidence="1" id="KW-1133">Transmembrane helix</keyword>
<keyword evidence="3" id="KW-1185">Reference proteome</keyword>
<sequence>MPFLKRRVTASNTCRSLSPLVLFPPSTTVSTSTSRDTYDNAHFYILFVMFFYSFLAMTLFKCFIDSDEEKKDPYEEFIKTGQSSTQMGGNIEKCGSMAGRNLLL</sequence>
<name>A0A668U7Y9_OREAU</name>
<organism evidence="2 3">
    <name type="scientific">Oreochromis aureus</name>
    <name type="common">Israeli tilapia</name>
    <name type="synonym">Chromis aureus</name>
    <dbReference type="NCBI Taxonomy" id="47969"/>
    <lineage>
        <taxon>Eukaryota</taxon>
        <taxon>Metazoa</taxon>
        <taxon>Chordata</taxon>
        <taxon>Craniata</taxon>
        <taxon>Vertebrata</taxon>
        <taxon>Euteleostomi</taxon>
        <taxon>Actinopterygii</taxon>
        <taxon>Neopterygii</taxon>
        <taxon>Teleostei</taxon>
        <taxon>Neoteleostei</taxon>
        <taxon>Acanthomorphata</taxon>
        <taxon>Ovalentaria</taxon>
        <taxon>Cichlomorphae</taxon>
        <taxon>Cichliformes</taxon>
        <taxon>Cichlidae</taxon>
        <taxon>African cichlids</taxon>
        <taxon>Pseudocrenilabrinae</taxon>
        <taxon>Oreochromini</taxon>
        <taxon>Oreochromis</taxon>
    </lineage>
</organism>
<dbReference type="Proteomes" id="UP000472276">
    <property type="component" value="Unassembled WGS sequence"/>
</dbReference>
<reference evidence="2" key="2">
    <citation type="submission" date="2025-09" db="UniProtKB">
        <authorList>
            <consortium name="Ensembl"/>
        </authorList>
    </citation>
    <scope>IDENTIFICATION</scope>
</reference>
<keyword evidence="1" id="KW-0472">Membrane</keyword>
<accession>A0A668U7Y9</accession>
<dbReference type="OMA" id="IEKCGSM"/>
<dbReference type="AlphaFoldDB" id="A0A668U7Y9"/>
<reference evidence="2" key="1">
    <citation type="submission" date="2025-08" db="UniProtKB">
        <authorList>
            <consortium name="Ensembl"/>
        </authorList>
    </citation>
    <scope>IDENTIFICATION</scope>
</reference>
<evidence type="ECO:0000313" key="2">
    <source>
        <dbReference type="Ensembl" id="ENSOABP00000033947.1"/>
    </source>
</evidence>
<protein>
    <submittedName>
        <fullName evidence="2">Uncharacterized protein</fullName>
    </submittedName>
</protein>
<evidence type="ECO:0000256" key="1">
    <source>
        <dbReference type="SAM" id="Phobius"/>
    </source>
</evidence>
<evidence type="ECO:0000313" key="3">
    <source>
        <dbReference type="Proteomes" id="UP000472276"/>
    </source>
</evidence>
<keyword evidence="1" id="KW-0812">Transmembrane</keyword>
<feature type="transmembrane region" description="Helical" evidence="1">
    <location>
        <begin position="41"/>
        <end position="64"/>
    </location>
</feature>
<dbReference type="Ensembl" id="ENSOABT00000034891.2">
    <property type="protein sequence ID" value="ENSOABP00000033947.1"/>
    <property type="gene ID" value="ENSOABG00000015638.2"/>
</dbReference>